<feature type="compositionally biased region" description="Polar residues" evidence="1">
    <location>
        <begin position="111"/>
        <end position="139"/>
    </location>
</feature>
<accession>A0A383V7C7</accession>
<name>A0A383V7C7_TETOB</name>
<dbReference type="EMBL" id="FNXT01000150">
    <property type="protein sequence ID" value="SZX61495.1"/>
    <property type="molecule type" value="Genomic_DNA"/>
</dbReference>
<dbReference type="Proteomes" id="UP000256970">
    <property type="component" value="Unassembled WGS sequence"/>
</dbReference>
<protein>
    <submittedName>
        <fullName evidence="2">Uncharacterized protein</fullName>
    </submittedName>
</protein>
<feature type="compositionally biased region" description="Low complexity" evidence="1">
    <location>
        <begin position="33"/>
        <end position="43"/>
    </location>
</feature>
<sequence length="274" mass="27952">MAADAGTPSANSTSSPAARLRISCSNSNLLATGSDGANSSSSSGNGGRYIVRGSPPVSPKHAPQHTRSLQSSGGSCMLFSLAMNNSDPGCQTPQNSNSSTAQPLIRAASLVQASYHSSSRSTDPGSRQQRSATSASCNATRFKLAPQGSGFGSQALKPAGNTGISSHSSCTAVTEHGAQKGRSQHTSYAGSSSSSSSSSRPAPGSLMAMSTLTEALQLCPFTGDASAGAMMLATAGFAQQDKRTQQQQQQPQTRCAGVYKQAGPTAVQQQIEWK</sequence>
<feature type="region of interest" description="Disordered" evidence="1">
    <location>
        <begin position="111"/>
        <end position="205"/>
    </location>
</feature>
<dbReference type="AlphaFoldDB" id="A0A383V7C7"/>
<reference evidence="2 3" key="1">
    <citation type="submission" date="2016-10" db="EMBL/GenBank/DDBJ databases">
        <authorList>
            <person name="Cai Z."/>
        </authorList>
    </citation>
    <scope>NUCLEOTIDE SEQUENCE [LARGE SCALE GENOMIC DNA]</scope>
</reference>
<evidence type="ECO:0000313" key="3">
    <source>
        <dbReference type="Proteomes" id="UP000256970"/>
    </source>
</evidence>
<organism evidence="2 3">
    <name type="scientific">Tetradesmus obliquus</name>
    <name type="common">Green alga</name>
    <name type="synonym">Acutodesmus obliquus</name>
    <dbReference type="NCBI Taxonomy" id="3088"/>
    <lineage>
        <taxon>Eukaryota</taxon>
        <taxon>Viridiplantae</taxon>
        <taxon>Chlorophyta</taxon>
        <taxon>core chlorophytes</taxon>
        <taxon>Chlorophyceae</taxon>
        <taxon>CS clade</taxon>
        <taxon>Sphaeropleales</taxon>
        <taxon>Scenedesmaceae</taxon>
        <taxon>Tetradesmus</taxon>
    </lineage>
</organism>
<feature type="region of interest" description="Disordered" evidence="1">
    <location>
        <begin position="28"/>
        <end position="73"/>
    </location>
</feature>
<keyword evidence="3" id="KW-1185">Reference proteome</keyword>
<evidence type="ECO:0000256" key="1">
    <source>
        <dbReference type="SAM" id="MobiDB-lite"/>
    </source>
</evidence>
<gene>
    <name evidence="2" type="ORF">BQ4739_LOCUS2010</name>
</gene>
<evidence type="ECO:0000313" key="2">
    <source>
        <dbReference type="EMBL" id="SZX61495.1"/>
    </source>
</evidence>
<proteinExistence type="predicted"/>
<feature type="compositionally biased region" description="Polar residues" evidence="1">
    <location>
        <begin position="162"/>
        <end position="172"/>
    </location>
</feature>